<dbReference type="Pfam" id="PF12449">
    <property type="entry name" value="DUF3684"/>
    <property type="match status" value="1"/>
</dbReference>
<sequence length="374" mass="41591">MSRLRDTKLFPSMGNAAVYYRARDLLAPSDENIKLQQPVLLWPGKFRNGSDESVFLFDLGLRKYPACRLLLQIAATAPVDQNAADGDAKENLRRVALEYFIEYFSTVYVVEYMAALRLQEQGFLPALQSDAGKKRVLCMPNQCYSNPGCAVMGFAVLEKHWRRESERFGVAMDPLISMCIDKLSNGPPQTHAEATRVFAYMASRQGEITRSELLALTRLPFIPIFDKDGQVARRVRPAECYFKGNSAEYQAAFFSFIEYAGPAGSFLRSCGVRDEPSISDIAVMLAERPENVLQVCGGWDQYLALLRQIAVNADQLLGKKVWKQMQTSKCLVGMREQKGGEEGLDRVFAGCRAPGVPSRRLGAGAQVLAVLCAD</sequence>
<comment type="caution">
    <text evidence="1">The sequence shown here is derived from an EMBL/GenBank/DDBJ whole genome shotgun (WGS) entry which is preliminary data.</text>
</comment>
<evidence type="ECO:0000313" key="2">
    <source>
        <dbReference type="Proteomes" id="UP000193922"/>
    </source>
</evidence>
<dbReference type="PANTHER" id="PTHR47839">
    <property type="entry name" value="DOMAIN PROTEIN, PUTATIVE (AFU_ORTHOLOGUE AFUA_6G04830)-RELATED"/>
    <property type="match status" value="1"/>
</dbReference>
<dbReference type="EMBL" id="MCFD01000010">
    <property type="protein sequence ID" value="ORX68175.1"/>
    <property type="molecule type" value="Genomic_DNA"/>
</dbReference>
<dbReference type="STRING" id="61395.A0A1Y1W4C4"/>
<dbReference type="PANTHER" id="PTHR47839:SF1">
    <property type="entry name" value="DOMAIN PROTEIN, PUTATIVE (AFU_ORTHOLOGUE AFUA_6G04830)-RELATED"/>
    <property type="match status" value="1"/>
</dbReference>
<keyword evidence="2" id="KW-1185">Reference proteome</keyword>
<accession>A0A1Y1W4C4</accession>
<name>A0A1Y1W4C4_9FUNG</name>
<proteinExistence type="predicted"/>
<dbReference type="Proteomes" id="UP000193922">
    <property type="component" value="Unassembled WGS sequence"/>
</dbReference>
<dbReference type="RefSeq" id="XP_040741989.1">
    <property type="nucleotide sequence ID" value="XM_040889398.1"/>
</dbReference>
<dbReference type="OrthoDB" id="10031156at2759"/>
<reference evidence="1 2" key="1">
    <citation type="submission" date="2016-07" db="EMBL/GenBank/DDBJ databases">
        <title>Pervasive Adenine N6-methylation of Active Genes in Fungi.</title>
        <authorList>
            <consortium name="DOE Joint Genome Institute"/>
            <person name="Mondo S.J."/>
            <person name="Dannebaum R.O."/>
            <person name="Kuo R.C."/>
            <person name="Labutti K."/>
            <person name="Haridas S."/>
            <person name="Kuo A."/>
            <person name="Salamov A."/>
            <person name="Ahrendt S.R."/>
            <person name="Lipzen A."/>
            <person name="Sullivan W."/>
            <person name="Andreopoulos W.B."/>
            <person name="Clum A."/>
            <person name="Lindquist E."/>
            <person name="Daum C."/>
            <person name="Ramamoorthy G.K."/>
            <person name="Gryganskyi A."/>
            <person name="Culley D."/>
            <person name="Magnuson J.K."/>
            <person name="James T.Y."/>
            <person name="O'Malley M.A."/>
            <person name="Stajich J.E."/>
            <person name="Spatafora J.W."/>
            <person name="Visel A."/>
            <person name="Grigoriev I.V."/>
        </authorList>
    </citation>
    <scope>NUCLEOTIDE SEQUENCE [LARGE SCALE GENOMIC DNA]</scope>
    <source>
        <strain evidence="1 2">ATCC 12442</strain>
    </source>
</reference>
<dbReference type="GeneID" id="63806046"/>
<gene>
    <name evidence="1" type="ORF">DL89DRAFT_27675</name>
</gene>
<dbReference type="InterPro" id="IPR022155">
    <property type="entry name" value="DUF3684"/>
</dbReference>
<dbReference type="AlphaFoldDB" id="A0A1Y1W4C4"/>
<organism evidence="1 2">
    <name type="scientific">Linderina pennispora</name>
    <dbReference type="NCBI Taxonomy" id="61395"/>
    <lineage>
        <taxon>Eukaryota</taxon>
        <taxon>Fungi</taxon>
        <taxon>Fungi incertae sedis</taxon>
        <taxon>Zoopagomycota</taxon>
        <taxon>Kickxellomycotina</taxon>
        <taxon>Kickxellomycetes</taxon>
        <taxon>Kickxellales</taxon>
        <taxon>Kickxellaceae</taxon>
        <taxon>Linderina</taxon>
    </lineage>
</organism>
<evidence type="ECO:0000313" key="1">
    <source>
        <dbReference type="EMBL" id="ORX68175.1"/>
    </source>
</evidence>
<protein>
    <submittedName>
        <fullName evidence="1">Uncharacterized protein</fullName>
    </submittedName>
</protein>